<gene>
    <name evidence="2" type="ORF">ODALV1_LOCUS955</name>
</gene>
<proteinExistence type="predicted"/>
<dbReference type="Proteomes" id="UP001642540">
    <property type="component" value="Unassembled WGS sequence"/>
</dbReference>
<feature type="compositionally biased region" description="Acidic residues" evidence="1">
    <location>
        <begin position="855"/>
        <end position="865"/>
    </location>
</feature>
<name>A0ABP1PK74_9HEXA</name>
<feature type="region of interest" description="Disordered" evidence="1">
    <location>
        <begin position="886"/>
        <end position="907"/>
    </location>
</feature>
<dbReference type="Gene3D" id="1.25.10.10">
    <property type="entry name" value="Leucine-rich Repeat Variant"/>
    <property type="match status" value="1"/>
</dbReference>
<dbReference type="SMART" id="SM01297">
    <property type="entry name" value="KAP"/>
    <property type="match status" value="1"/>
</dbReference>
<sequence>MNFGSSSMYSDPSGPSEQEVVTRTFKIHRFDPHPRRMMLIIRGDLMISVTSPMCNMVLAEDTREFKKVICLEGLSKESDRETIIEEILKSCPFIDMDLVPHLSITVEYLRNRKYDDKGLAVPVTGQQSNSSTPVSDFPDYFEDESMLQSETVETEFHEKFDMASLESYVELLYEDDFGEKVRGARLLSKLAKISENLVSIAYHESALNALFRTLREDYKKSMDLTTYILSVCLCYAQFTDFHKLLTSHKVCTITFDIIEFELLRYEKWALEVARRQEITEMEPAVPKFRSEFEKMKQKFGELTRKQDALLSVAFDILLHMSENKFLHREILGRGIIPMLVSTLERKNLDLLSVVLTFLKNLSLFAQVKTQLSQLRIVENITELLNASVPKEIIDLCLGLLFNLCFDTRMRHKLVKLEMLPKVASFVHDAALEHNTRKILYLMSMDRRIRPKLASLKIVPVVLRLLDEHRDKLASNLEVPGIAINLSKTKRAASIMCENNGLVQLLQQAFENEDPLVMKIVRNISEHPNTKPQFRDFTCDLARAIGDASSNDFVMECTGTLSNLDLPNIDYCKILGEFGLTPWIQSVLMRSLTMASAGKPPTAAGQSRGQKSRETQRALMTLEIIVLIGTCAGDEDAAEMLIEEGILELLIKILVTNGPFGHSTVQQNQMKHQILYVFFKFCCHPESRRYIQEKTRIPKIILEILNDHRHGNGRSQQICEAILDLFGECDKEWLEKLKEKRFTLHNEAWIDMTARGASDVGDFDSILGQSSHEYRNLMHDNRNGKFTVEFPPGVDGTEDDYEDEVDDDDEDDEEEFDEEDDGMSSNGDAAARSIFDRFRAQYEQEKKVREEWEKELSEDENDDDESLSSPSIDAQWDAAFKVAMIQGNPRKSAVGENRKVRPKSEFRH</sequence>
<feature type="compositionally biased region" description="Basic and acidic residues" evidence="1">
    <location>
        <begin position="895"/>
        <end position="907"/>
    </location>
</feature>
<organism evidence="2 3">
    <name type="scientific">Orchesella dallaii</name>
    <dbReference type="NCBI Taxonomy" id="48710"/>
    <lineage>
        <taxon>Eukaryota</taxon>
        <taxon>Metazoa</taxon>
        <taxon>Ecdysozoa</taxon>
        <taxon>Arthropoda</taxon>
        <taxon>Hexapoda</taxon>
        <taxon>Collembola</taxon>
        <taxon>Entomobryomorpha</taxon>
        <taxon>Entomobryoidea</taxon>
        <taxon>Orchesellidae</taxon>
        <taxon>Orchesellinae</taxon>
        <taxon>Orchesella</taxon>
    </lineage>
</organism>
<reference evidence="2 3" key="1">
    <citation type="submission" date="2024-08" db="EMBL/GenBank/DDBJ databases">
        <authorList>
            <person name="Cucini C."/>
            <person name="Frati F."/>
        </authorList>
    </citation>
    <scope>NUCLEOTIDE SEQUENCE [LARGE SCALE GENOMIC DNA]</scope>
</reference>
<dbReference type="InterPro" id="IPR011989">
    <property type="entry name" value="ARM-like"/>
</dbReference>
<dbReference type="PANTHER" id="PTHR15605">
    <property type="entry name" value="KINESIN-ASSOCIATED PROTEINS"/>
    <property type="match status" value="1"/>
</dbReference>
<dbReference type="EMBL" id="CAXLJM020000004">
    <property type="protein sequence ID" value="CAL8069836.1"/>
    <property type="molecule type" value="Genomic_DNA"/>
</dbReference>
<dbReference type="PANTHER" id="PTHR15605:SF2">
    <property type="entry name" value="KINESIN-ASSOCIATED PROTEIN 3"/>
    <property type="match status" value="1"/>
</dbReference>
<comment type="caution">
    <text evidence="2">The sequence shown here is derived from an EMBL/GenBank/DDBJ whole genome shotgun (WGS) entry which is preliminary data.</text>
</comment>
<protein>
    <recommendedName>
        <fullName evidence="4">Kinesin-associated protein 3</fullName>
    </recommendedName>
</protein>
<feature type="region of interest" description="Disordered" evidence="1">
    <location>
        <begin position="782"/>
        <end position="872"/>
    </location>
</feature>
<feature type="compositionally biased region" description="Acidic residues" evidence="1">
    <location>
        <begin position="795"/>
        <end position="821"/>
    </location>
</feature>
<keyword evidence="3" id="KW-1185">Reference proteome</keyword>
<dbReference type="SUPFAM" id="SSF48371">
    <property type="entry name" value="ARM repeat"/>
    <property type="match status" value="1"/>
</dbReference>
<accession>A0ABP1PK74</accession>
<dbReference type="InterPro" id="IPR008658">
    <property type="entry name" value="KAP3"/>
</dbReference>
<evidence type="ECO:0008006" key="4">
    <source>
        <dbReference type="Google" id="ProtNLM"/>
    </source>
</evidence>
<evidence type="ECO:0000313" key="3">
    <source>
        <dbReference type="Proteomes" id="UP001642540"/>
    </source>
</evidence>
<dbReference type="InterPro" id="IPR016024">
    <property type="entry name" value="ARM-type_fold"/>
</dbReference>
<feature type="compositionally biased region" description="Basic and acidic residues" evidence="1">
    <location>
        <begin position="833"/>
        <end position="854"/>
    </location>
</feature>
<evidence type="ECO:0000256" key="1">
    <source>
        <dbReference type="SAM" id="MobiDB-lite"/>
    </source>
</evidence>
<dbReference type="Pfam" id="PF05804">
    <property type="entry name" value="KAP"/>
    <property type="match status" value="2"/>
</dbReference>
<evidence type="ECO:0000313" key="2">
    <source>
        <dbReference type="EMBL" id="CAL8069836.1"/>
    </source>
</evidence>